<dbReference type="RefSeq" id="WP_126127822.1">
    <property type="nucleotide sequence ID" value="NZ_CP034464.1"/>
</dbReference>
<protein>
    <submittedName>
        <fullName evidence="1">Uncharacterized protein</fullName>
    </submittedName>
</protein>
<accession>A0A3S9HK14</accession>
<keyword evidence="2" id="KW-1185">Reference proteome</keyword>
<dbReference type="AlphaFoldDB" id="A0A3S9HK14"/>
<sequence length="191" mass="21808">MSDKNEFPVQEKNNGAVQLHGNGLRAGSLIEQSLSRLTESQSTDLMQKAGEEALRLEVKNREQNMDYVLGKKVAEDHIETFEMLEKRGRTTRQTVRSDFKTGAGNMHIESKSGATCFVASAAYENPNHPDVIFLRIFRDNVLNRSPAGRKFINWYWKNGPKLAKFVEKSIFLRVTSKNTIKLIVLFLKKYL</sequence>
<reference evidence="1 2" key="1">
    <citation type="journal article" date="2011" name="Int. J. Syst. Evol. Microbiol.">
        <title>Description of Undibacterium oligocarboniphilum sp. nov., isolated from purified water, and Undibacterium pigrum strain CCUG 49012 as the type strain of Undibacterium parvum sp. nov., and emended descriptions of the genus Undibacterium and the species Undibacterium pigrum.</title>
        <authorList>
            <person name="Eder W."/>
            <person name="Wanner G."/>
            <person name="Ludwig W."/>
            <person name="Busse H.J."/>
            <person name="Ziemke-Kageler F."/>
            <person name="Lang E."/>
        </authorList>
    </citation>
    <scope>NUCLEOTIDE SEQUENCE [LARGE SCALE GENOMIC DNA]</scope>
    <source>
        <strain evidence="1 2">DSM 23061</strain>
    </source>
</reference>
<name>A0A3S9HK14_9BURK</name>
<dbReference type="OrthoDB" id="5242885at2"/>
<dbReference type="InterPro" id="IPR049886">
    <property type="entry name" value="CFI_box_CTERM_dom"/>
</dbReference>
<evidence type="ECO:0000313" key="1">
    <source>
        <dbReference type="EMBL" id="AZP12441.1"/>
    </source>
</evidence>
<gene>
    <name evidence="1" type="ORF">EJN92_10755</name>
</gene>
<evidence type="ECO:0000313" key="2">
    <source>
        <dbReference type="Proteomes" id="UP000275663"/>
    </source>
</evidence>
<dbReference type="Proteomes" id="UP000275663">
    <property type="component" value="Chromosome"/>
</dbReference>
<proteinExistence type="predicted"/>
<dbReference type="EMBL" id="CP034464">
    <property type="protein sequence ID" value="AZP12441.1"/>
    <property type="molecule type" value="Genomic_DNA"/>
</dbReference>
<organism evidence="1 2">
    <name type="scientific">Undibacterium parvum</name>
    <dbReference type="NCBI Taxonomy" id="401471"/>
    <lineage>
        <taxon>Bacteria</taxon>
        <taxon>Pseudomonadati</taxon>
        <taxon>Pseudomonadota</taxon>
        <taxon>Betaproteobacteria</taxon>
        <taxon>Burkholderiales</taxon>
        <taxon>Oxalobacteraceae</taxon>
        <taxon>Undibacterium</taxon>
    </lineage>
</organism>
<dbReference type="KEGG" id="upv:EJN92_10755"/>
<dbReference type="NCBIfam" id="NF041770">
    <property type="entry name" value="CFI_box_CTERM"/>
    <property type="match status" value="1"/>
</dbReference>